<comment type="caution">
    <text evidence="3">The sequence shown here is derived from an EMBL/GenBank/DDBJ whole genome shotgun (WGS) entry which is preliminary data.</text>
</comment>
<sequence>MPTIIEGFRPFQGEHCETTTMGNLLHFAGVQLSEPMLFGLGQGLGFIYWDSKGMDFPFIGGRVKPDELTDCLASRLNLSIKAQETSSVEKAWQNVRRFLESGIPVGLKLDSYYLDYFTNKVHFAAHYAVIYGMDDEYAYMADTRQQGGLVKTSLAHLAMARNAKGPMSSRNRSFTIDPIGTLPPLIPAIRSSLTKNAQDYLNPPIRNMGNKGIVKMSREILKWPSRSNNFEHDLCLTALLMERAGTGGALFRNLYRDFLKECVDLLGDPQVEQAYLAFTDIAPMWVTVSSLIDLAGRTGDHQELTRISKLLLEIADKERIAMEYLVHLRNDPLATSS</sequence>
<dbReference type="EMBL" id="VYKK01000007">
    <property type="protein sequence ID" value="KAA9005897.1"/>
    <property type="molecule type" value="Genomic_DNA"/>
</dbReference>
<dbReference type="Pfam" id="PF16169">
    <property type="entry name" value="DUF4872"/>
    <property type="match status" value="1"/>
</dbReference>
<dbReference type="Pfam" id="PF14399">
    <property type="entry name" value="BtrH_N"/>
    <property type="match status" value="1"/>
</dbReference>
<proteinExistence type="predicted"/>
<feature type="domain" description="Butirosin biosynthesis protein H N-terminal" evidence="1">
    <location>
        <begin position="15"/>
        <end position="143"/>
    </location>
</feature>
<keyword evidence="4" id="KW-1185">Reference proteome</keyword>
<organism evidence="3 4">
    <name type="scientific">Paenibacillus spiritus</name>
    <dbReference type="NCBI Taxonomy" id="2496557"/>
    <lineage>
        <taxon>Bacteria</taxon>
        <taxon>Bacillati</taxon>
        <taxon>Bacillota</taxon>
        <taxon>Bacilli</taxon>
        <taxon>Bacillales</taxon>
        <taxon>Paenibacillaceae</taxon>
        <taxon>Paenibacillus</taxon>
    </lineage>
</organism>
<dbReference type="RefSeq" id="WP_150457598.1">
    <property type="nucleotide sequence ID" value="NZ_VYKK01000007.1"/>
</dbReference>
<evidence type="ECO:0000259" key="1">
    <source>
        <dbReference type="Pfam" id="PF14399"/>
    </source>
</evidence>
<accession>A0A5J5GD01</accession>
<dbReference type="InterPro" id="IPR032369">
    <property type="entry name" value="DUF4872"/>
</dbReference>
<evidence type="ECO:0000259" key="2">
    <source>
        <dbReference type="Pfam" id="PF16169"/>
    </source>
</evidence>
<protein>
    <submittedName>
        <fullName evidence="3">DUF4872 domain-containing protein</fullName>
    </submittedName>
</protein>
<dbReference type="Proteomes" id="UP000367750">
    <property type="component" value="Unassembled WGS sequence"/>
</dbReference>
<dbReference type="InterPro" id="IPR026935">
    <property type="entry name" value="BtrH_N"/>
</dbReference>
<gene>
    <name evidence="3" type="ORF">F4V43_07445</name>
</gene>
<evidence type="ECO:0000313" key="4">
    <source>
        <dbReference type="Proteomes" id="UP000367750"/>
    </source>
</evidence>
<dbReference type="AlphaFoldDB" id="A0A5J5GD01"/>
<evidence type="ECO:0000313" key="3">
    <source>
        <dbReference type="EMBL" id="KAA9005897.1"/>
    </source>
</evidence>
<feature type="domain" description="DUF4872" evidence="2">
    <location>
        <begin position="156"/>
        <end position="324"/>
    </location>
</feature>
<name>A0A5J5GD01_9BACL</name>
<reference evidence="3 4" key="1">
    <citation type="submission" date="2019-09" db="EMBL/GenBank/DDBJ databases">
        <title>Bacillus ochoae sp. nov., Paenibacillus whitsoniae sp. nov., Paenibacillus spiritus sp. nov. Isolated from the Mars Exploration Rover during spacecraft assembly.</title>
        <authorList>
            <person name="Seuylemezian A."/>
            <person name="Vaishampayan P."/>
        </authorList>
    </citation>
    <scope>NUCLEOTIDE SEQUENCE [LARGE SCALE GENOMIC DNA]</scope>
    <source>
        <strain evidence="3 4">MER_111</strain>
    </source>
</reference>
<dbReference type="OrthoDB" id="4075615at2"/>